<dbReference type="EMBL" id="JPOX01000017">
    <property type="protein sequence ID" value="KFX46764.1"/>
    <property type="molecule type" value="Genomic_DNA"/>
</dbReference>
<evidence type="ECO:0000256" key="1">
    <source>
        <dbReference type="SAM" id="MobiDB-lite"/>
    </source>
</evidence>
<dbReference type="AlphaFoldDB" id="A0A093V9U5"/>
<feature type="compositionally biased region" description="Low complexity" evidence="1">
    <location>
        <begin position="530"/>
        <end position="541"/>
    </location>
</feature>
<feature type="region of interest" description="Disordered" evidence="1">
    <location>
        <begin position="583"/>
        <end position="605"/>
    </location>
</feature>
<feature type="compositionally biased region" description="Low complexity" evidence="1">
    <location>
        <begin position="193"/>
        <end position="203"/>
    </location>
</feature>
<feature type="compositionally biased region" description="Basic and acidic residues" evidence="1">
    <location>
        <begin position="330"/>
        <end position="348"/>
    </location>
</feature>
<feature type="compositionally biased region" description="Polar residues" evidence="1">
    <location>
        <begin position="708"/>
        <end position="726"/>
    </location>
</feature>
<dbReference type="eggNOG" id="ENOG502SNX3">
    <property type="taxonomic scope" value="Eukaryota"/>
</dbReference>
<feature type="region of interest" description="Disordered" evidence="1">
    <location>
        <begin position="462"/>
        <end position="481"/>
    </location>
</feature>
<feature type="compositionally biased region" description="Polar residues" evidence="1">
    <location>
        <begin position="559"/>
        <end position="568"/>
    </location>
</feature>
<feature type="compositionally biased region" description="Acidic residues" evidence="1">
    <location>
        <begin position="468"/>
        <end position="479"/>
    </location>
</feature>
<name>A0A093V9U5_TALMA</name>
<feature type="region of interest" description="Disordered" evidence="1">
    <location>
        <begin position="187"/>
        <end position="298"/>
    </location>
</feature>
<accession>A0A093V9U5</accession>
<feature type="region of interest" description="Disordered" evidence="1">
    <location>
        <begin position="327"/>
        <end position="452"/>
    </location>
</feature>
<feature type="region of interest" description="Disordered" evidence="1">
    <location>
        <begin position="530"/>
        <end position="569"/>
    </location>
</feature>
<gene>
    <name evidence="2" type="ORF">GQ26_0170470</name>
</gene>
<feature type="region of interest" description="Disordered" evidence="1">
    <location>
        <begin position="707"/>
        <end position="726"/>
    </location>
</feature>
<feature type="compositionally biased region" description="Polar residues" evidence="1">
    <location>
        <begin position="123"/>
        <end position="133"/>
    </location>
</feature>
<organism evidence="2">
    <name type="scientific">Talaromyces marneffei PM1</name>
    <dbReference type="NCBI Taxonomy" id="1077442"/>
    <lineage>
        <taxon>Eukaryota</taxon>
        <taxon>Fungi</taxon>
        <taxon>Dikarya</taxon>
        <taxon>Ascomycota</taxon>
        <taxon>Pezizomycotina</taxon>
        <taxon>Eurotiomycetes</taxon>
        <taxon>Eurotiomycetidae</taxon>
        <taxon>Eurotiales</taxon>
        <taxon>Trichocomaceae</taxon>
        <taxon>Talaromyces</taxon>
        <taxon>Talaromyces sect. Talaromyces</taxon>
    </lineage>
</organism>
<reference key="1">
    <citation type="journal article" date="2014" name="PLoS Genet.">
        <title>Signature Gene Expression Reveals Novel Clues to the Molecular Mechanisms of Dimorphic Transition in Penicillium marneffei.</title>
        <authorList>
            <person name="Yang E."/>
            <person name="Wang G."/>
            <person name="Cai J."/>
            <person name="Woo P.C."/>
            <person name="Lau S.K."/>
            <person name="Yuen K.-Y."/>
            <person name="Chow W.-N."/>
            <person name="Lin X."/>
        </authorList>
    </citation>
    <scope>NUCLEOTIDE SEQUENCE [LARGE SCALE GENOMIC DNA]</scope>
    <source>
        <strain>PM1</strain>
    </source>
</reference>
<feature type="region of interest" description="Disordered" evidence="1">
    <location>
        <begin position="765"/>
        <end position="809"/>
    </location>
</feature>
<sequence>MSSPSPHPHEKPTTPPPEYTTKYKTRWSPHLVPENFFSFVWSLSRKSRNSPRLRSDPPWDGNHYEVPFQLLCERQASMQRPPCMMKGTCPGQRVRASLQQPDPANSSFNRELRVRASSPLLGRNSQSNQSSARHSLRPPMPMESSQMHNPGSTAGFAHDLNFDKYAFDTQSQRSLAFGVVDDMRGIGFPQLDPNSKSPKNSKPPTTPTGERRPESAPKKKPGRLDLSLLFPKPKPAAAPLLSPQRYTNSPSPVNSEFSVKPQPAKLTKPRSRGYIRASVKESPAPIPEDPPFPRKRVSTRRPAVDWFDVPLEQIIRLGETLEVDVEEENIEKSDRVLDHSKTAKEAKHFKPVAPAPAPAVTKPIQAPVQPDIAKNSSAVDSRRSSRTPSRVSNHKSCGSRGNENHHYRQPLPPSNPNRSRASLHTWQSEGDLRSAHQKPAGRLVKKKSSSTFHTKDLTKNSVLSLSSSEDEGENTDADEDYGKQLMTKVAPSRGPRDSFSTTDYVEPEICHAEAVVTTKGYGLTRLGRANSNVSSVSSESRSTQRRHIPSRADSRSPMGRSSVSTKMYGSSAHFDVPLIEEPEEQAEEVSNTRRPRLSSQSYSDLHSAKRRSRIIAVTRQEESLLEAMRLRNGRITPSIYNDIEPVGQLGAEKHRDSESVSAALSSPELIHTQFDTSFLRLSAAMRIPPLAAPNLAENESLIDKDSYLPTSDTEQQSAHSNNNIFTPSSRLSLAYSETPSSTSTMGHASPVTPTLLPIHRFSHQLAAPPPSHALPPLPDEAATRRHSRRRTDSSDAIVLEEGETEKLSSPPVYPLWAVKWGRDPQDVVAIAH</sequence>
<feature type="region of interest" description="Disordered" evidence="1">
    <location>
        <begin position="1"/>
        <end position="23"/>
    </location>
</feature>
<feature type="compositionally biased region" description="Polar residues" evidence="1">
    <location>
        <begin position="244"/>
        <end position="257"/>
    </location>
</feature>
<feature type="compositionally biased region" description="Polar residues" evidence="1">
    <location>
        <begin position="416"/>
        <end position="428"/>
    </location>
</feature>
<reference evidence="2" key="2">
    <citation type="journal article" date="2014" name="PLoS Genet.">
        <title>Signature gene expression reveals novel clues to the molecular mechanisms of dimorphic transition in Penicillium marneffei.</title>
        <authorList>
            <person name="Yang E."/>
            <person name="Wang G."/>
            <person name="Cai J."/>
            <person name="Woo P.C."/>
            <person name="Lau S.K."/>
            <person name="Yuen K.-Y."/>
            <person name="Chow W.-N."/>
            <person name="Lin X."/>
        </authorList>
    </citation>
    <scope>NUCLEOTIDE SEQUENCE</scope>
    <source>
        <strain evidence="2">PM1</strain>
    </source>
</reference>
<feature type="compositionally biased region" description="Pro residues" evidence="1">
    <location>
        <begin position="767"/>
        <end position="778"/>
    </location>
</feature>
<proteinExistence type="predicted"/>
<feature type="compositionally biased region" description="Low complexity" evidence="1">
    <location>
        <begin position="226"/>
        <end position="243"/>
    </location>
</feature>
<evidence type="ECO:0000313" key="2">
    <source>
        <dbReference type="EMBL" id="KFX46764.1"/>
    </source>
</evidence>
<protein>
    <submittedName>
        <fullName evidence="2">Uncharacterized protein</fullName>
    </submittedName>
</protein>
<feature type="compositionally biased region" description="Polar residues" evidence="1">
    <location>
        <begin position="143"/>
        <end position="152"/>
    </location>
</feature>
<comment type="caution">
    <text evidence="2">The sequence shown here is derived from an EMBL/GenBank/DDBJ whole genome shotgun (WGS) entry which is preliminary data.</text>
</comment>
<feature type="region of interest" description="Disordered" evidence="1">
    <location>
        <begin position="116"/>
        <end position="155"/>
    </location>
</feature>